<reference evidence="2 3" key="1">
    <citation type="submission" date="2016-08" db="EMBL/GenBank/DDBJ databases">
        <title>A novel genetic cassette of butanologenic Thermoanaerobacterium thermosaccharolyticum that directly convert cellulose to butanol.</title>
        <authorList>
            <person name="Li T."/>
            <person name="He J."/>
        </authorList>
    </citation>
    <scope>NUCLEOTIDE SEQUENCE [LARGE SCALE GENOMIC DNA]</scope>
    <source>
        <strain evidence="2 3">TG57</strain>
    </source>
</reference>
<dbReference type="PANTHER" id="PTHR43852:SF2">
    <property type="entry name" value="PROTEIN ADENYLYLTRANSFERASE MNTA"/>
    <property type="match status" value="1"/>
</dbReference>
<protein>
    <submittedName>
        <fullName evidence="2">DNA polymerase subunit beta</fullName>
    </submittedName>
</protein>
<evidence type="ECO:0000259" key="1">
    <source>
        <dbReference type="Pfam" id="PF18765"/>
    </source>
</evidence>
<dbReference type="InterPro" id="IPR041633">
    <property type="entry name" value="Polbeta"/>
</dbReference>
<dbReference type="SUPFAM" id="SSF81301">
    <property type="entry name" value="Nucleotidyltransferase"/>
    <property type="match status" value="1"/>
</dbReference>
<dbReference type="AlphaFoldDB" id="A0A223HXA8"/>
<dbReference type="InterPro" id="IPR052930">
    <property type="entry name" value="TA_antitoxin_MntA"/>
</dbReference>
<dbReference type="Pfam" id="PF18765">
    <property type="entry name" value="Polbeta"/>
    <property type="match status" value="1"/>
</dbReference>
<dbReference type="Gene3D" id="3.30.460.10">
    <property type="entry name" value="Beta Polymerase, domain 2"/>
    <property type="match status" value="1"/>
</dbReference>
<gene>
    <name evidence="2" type="ORF">Thert_01001</name>
</gene>
<proteinExistence type="predicted"/>
<name>A0A223HXA8_THETR</name>
<dbReference type="PANTHER" id="PTHR43852">
    <property type="entry name" value="NUCLEOTIDYLTRANSFERASE"/>
    <property type="match status" value="1"/>
</dbReference>
<dbReference type="CDD" id="cd05403">
    <property type="entry name" value="NT_KNTase_like"/>
    <property type="match status" value="1"/>
</dbReference>
<dbReference type="Proteomes" id="UP000214975">
    <property type="component" value="Chromosome"/>
</dbReference>
<sequence length="142" mass="16533">MNGGEMMNINDEQVDIIKNFLINKVEPYVIYLFGSVVNGIFRSDSDIDIAYLSDKNISGYDLFMISQELADLLKRDVDLIDLRKASTVFKAQVVGTKKIIYCNDDLRRMNFEMYALKDYAKLNEERVEIIDKILKRGRIYNE</sequence>
<feature type="domain" description="Polymerase beta nucleotidyltransferase" evidence="1">
    <location>
        <begin position="17"/>
        <end position="105"/>
    </location>
</feature>
<dbReference type="EMBL" id="CP016893">
    <property type="protein sequence ID" value="AST57116.1"/>
    <property type="molecule type" value="Genomic_DNA"/>
</dbReference>
<evidence type="ECO:0000313" key="3">
    <source>
        <dbReference type="Proteomes" id="UP000214975"/>
    </source>
</evidence>
<dbReference type="NCBIfam" id="NF047752">
    <property type="entry name" value="MntA_antitoxin"/>
    <property type="match status" value="1"/>
</dbReference>
<evidence type="ECO:0000313" key="2">
    <source>
        <dbReference type="EMBL" id="AST57116.1"/>
    </source>
</evidence>
<accession>A0A223HXA8</accession>
<dbReference type="InterPro" id="IPR043519">
    <property type="entry name" value="NT_sf"/>
</dbReference>
<organism evidence="2 3">
    <name type="scientific">Thermoanaerobacterium thermosaccharolyticum</name>
    <name type="common">Clostridium thermosaccharolyticum</name>
    <dbReference type="NCBI Taxonomy" id="1517"/>
    <lineage>
        <taxon>Bacteria</taxon>
        <taxon>Bacillati</taxon>
        <taxon>Bacillota</taxon>
        <taxon>Clostridia</taxon>
        <taxon>Thermoanaerobacterales</taxon>
        <taxon>Thermoanaerobacteraceae</taxon>
        <taxon>Thermoanaerobacterium</taxon>
    </lineage>
</organism>